<dbReference type="Pfam" id="PF08443">
    <property type="entry name" value="RimK"/>
    <property type="match status" value="1"/>
</dbReference>
<evidence type="ECO:0000313" key="5">
    <source>
        <dbReference type="EMBL" id="QHS90760.1"/>
    </source>
</evidence>
<evidence type="ECO:0000259" key="4">
    <source>
        <dbReference type="PROSITE" id="PS50975"/>
    </source>
</evidence>
<dbReference type="InterPro" id="IPR013815">
    <property type="entry name" value="ATP_grasp_subdomain_1"/>
</dbReference>
<dbReference type="Gene3D" id="3.40.50.20">
    <property type="match status" value="1"/>
</dbReference>
<dbReference type="InterPro" id="IPR004666">
    <property type="entry name" value="Rp_bS6_RimK/Lys_biosynth_LsyX"/>
</dbReference>
<dbReference type="GO" id="GO:0072590">
    <property type="term" value="F:N-acetyl-L-aspartate-L-glutamate ligase activity"/>
    <property type="evidence" value="ECO:0007669"/>
    <property type="project" value="TreeGrafter"/>
</dbReference>
<evidence type="ECO:0000256" key="1">
    <source>
        <dbReference type="ARBA" id="ARBA00022723"/>
    </source>
</evidence>
<protein>
    <recommendedName>
        <fullName evidence="4">ATP-grasp domain-containing protein</fullName>
    </recommendedName>
</protein>
<evidence type="ECO:0000256" key="2">
    <source>
        <dbReference type="ARBA" id="ARBA00022741"/>
    </source>
</evidence>
<dbReference type="Gene3D" id="3.30.1490.20">
    <property type="entry name" value="ATP-grasp fold, A domain"/>
    <property type="match status" value="1"/>
</dbReference>
<keyword evidence="1" id="KW-0479">Metal-binding</keyword>
<dbReference type="Gene3D" id="3.30.470.20">
    <property type="entry name" value="ATP-grasp fold, B domain"/>
    <property type="match status" value="1"/>
</dbReference>
<reference evidence="5" key="1">
    <citation type="journal article" date="2020" name="Nature">
        <title>Giant virus diversity and host interactions through global metagenomics.</title>
        <authorList>
            <person name="Schulz F."/>
            <person name="Roux S."/>
            <person name="Paez-Espino D."/>
            <person name="Jungbluth S."/>
            <person name="Walsh D.A."/>
            <person name="Denef V.J."/>
            <person name="McMahon K.D."/>
            <person name="Konstantinidis K.T."/>
            <person name="Eloe-Fadrosh E.A."/>
            <person name="Kyrpides N.C."/>
            <person name="Woyke T."/>
        </authorList>
    </citation>
    <scope>NUCLEOTIDE SEQUENCE</scope>
    <source>
        <strain evidence="5">GVMAG-M-3300010354-11</strain>
    </source>
</reference>
<dbReference type="PANTHER" id="PTHR21621:SF0">
    <property type="entry name" value="BETA-CITRYLGLUTAMATE SYNTHASE B-RELATED"/>
    <property type="match status" value="1"/>
</dbReference>
<keyword evidence="3" id="KW-0067">ATP-binding</keyword>
<dbReference type="InterPro" id="IPR013651">
    <property type="entry name" value="ATP-grasp_RimK-type"/>
</dbReference>
<evidence type="ECO:0000256" key="3">
    <source>
        <dbReference type="ARBA" id="ARBA00022840"/>
    </source>
</evidence>
<dbReference type="PANTHER" id="PTHR21621">
    <property type="entry name" value="RIBOSOMAL PROTEIN S6 MODIFICATION PROTEIN"/>
    <property type="match status" value="1"/>
</dbReference>
<proteinExistence type="predicted"/>
<feature type="domain" description="ATP-grasp" evidence="4">
    <location>
        <begin position="93"/>
        <end position="281"/>
    </location>
</feature>
<dbReference type="InterPro" id="IPR011761">
    <property type="entry name" value="ATP-grasp"/>
</dbReference>
<accession>A0A6C0BFC6</accession>
<keyword evidence="2" id="KW-0547">Nucleotide-binding</keyword>
<dbReference type="GO" id="GO:0005737">
    <property type="term" value="C:cytoplasm"/>
    <property type="evidence" value="ECO:0007669"/>
    <property type="project" value="TreeGrafter"/>
</dbReference>
<name>A0A6C0BFC6_9ZZZZ</name>
<sequence>MRYFESQDNINTDDVFCFDQKDIMLRMDTESGLSVYIQGVKMSAPKVFHCRIGSDVIEPDYHITVLRHLQLMGSRIVNNIDAIMKTTNKAWHLQDLAAHGIPIATTLSYNYDELKYFQNVDNTLRYPIVMKMVRGNGGNMVFLIGTPTSHSEMTSVLNNNYPYIYQEYIKESHGKDLRIIVIDHKPVFSMIRQSKTESFRANLKQGGHGDVVTGKFPDAEELAVKISKIINIEVCGVDLLFSDKYGYICCEVNNNPGFSKSVYDDQNIEKYLGDMLIQYSA</sequence>
<dbReference type="PROSITE" id="PS50975">
    <property type="entry name" value="ATP_GRASP"/>
    <property type="match status" value="1"/>
</dbReference>
<dbReference type="EMBL" id="MN739145">
    <property type="protein sequence ID" value="QHS90760.1"/>
    <property type="molecule type" value="Genomic_DNA"/>
</dbReference>
<dbReference type="GO" id="GO:0005524">
    <property type="term" value="F:ATP binding"/>
    <property type="evidence" value="ECO:0007669"/>
    <property type="project" value="UniProtKB-KW"/>
</dbReference>
<organism evidence="5">
    <name type="scientific">viral metagenome</name>
    <dbReference type="NCBI Taxonomy" id="1070528"/>
    <lineage>
        <taxon>unclassified sequences</taxon>
        <taxon>metagenomes</taxon>
        <taxon>organismal metagenomes</taxon>
    </lineage>
</organism>
<dbReference type="SUPFAM" id="SSF56059">
    <property type="entry name" value="Glutathione synthetase ATP-binding domain-like"/>
    <property type="match status" value="1"/>
</dbReference>
<dbReference type="AlphaFoldDB" id="A0A6C0BFC6"/>
<dbReference type="NCBIfam" id="TIGR00768">
    <property type="entry name" value="rimK_fam"/>
    <property type="match status" value="1"/>
</dbReference>
<dbReference type="GO" id="GO:0046872">
    <property type="term" value="F:metal ion binding"/>
    <property type="evidence" value="ECO:0007669"/>
    <property type="project" value="UniProtKB-KW"/>
</dbReference>